<feature type="signal peptide" evidence="1">
    <location>
        <begin position="1"/>
        <end position="26"/>
    </location>
</feature>
<dbReference type="EMBL" id="JADJNC010000010">
    <property type="protein sequence ID" value="MBK7422868.1"/>
    <property type="molecule type" value="Genomic_DNA"/>
</dbReference>
<dbReference type="Gene3D" id="2.60.40.3230">
    <property type="match status" value="1"/>
</dbReference>
<organism evidence="2 3">
    <name type="scientific">Candidatus Propionivibrio dominans</name>
    <dbReference type="NCBI Taxonomy" id="2954373"/>
    <lineage>
        <taxon>Bacteria</taxon>
        <taxon>Pseudomonadati</taxon>
        <taxon>Pseudomonadota</taxon>
        <taxon>Betaproteobacteria</taxon>
        <taxon>Rhodocyclales</taxon>
        <taxon>Rhodocyclaceae</taxon>
        <taxon>Propionivibrio</taxon>
    </lineage>
</organism>
<protein>
    <submittedName>
        <fullName evidence="2">DUF1425 domain-containing protein</fullName>
    </submittedName>
</protein>
<dbReference type="InterPro" id="IPR010824">
    <property type="entry name" value="DUF1425"/>
</dbReference>
<sequence length="132" mass="14457">MQVLFGAFKPLSLAVCFALAPLVAAGASPASVPVSHGYATLTQDNSAAIGISDLRATRQDRLLRVQAELNNASATNRQVYYRFEWMDQQGLAVWDDEPWKPLIVYGNNKQTISVSSPSFKATSFRLVVQNPN</sequence>
<reference evidence="2" key="1">
    <citation type="submission" date="2020-10" db="EMBL/GenBank/DDBJ databases">
        <title>Connecting structure to function with the recovery of over 1000 high-quality activated sludge metagenome-assembled genomes encoding full-length rRNA genes using long-read sequencing.</title>
        <authorList>
            <person name="Singleton C.M."/>
            <person name="Petriglieri F."/>
            <person name="Kristensen J.M."/>
            <person name="Kirkegaard R.H."/>
            <person name="Michaelsen T.Y."/>
            <person name="Andersen M.H."/>
            <person name="Karst S.M."/>
            <person name="Dueholm M.S."/>
            <person name="Nielsen P.H."/>
            <person name="Albertsen M."/>
        </authorList>
    </citation>
    <scope>NUCLEOTIDE SEQUENCE</scope>
    <source>
        <strain evidence="2">EsbW_18-Q3-R4-48_MAXAC.044</strain>
    </source>
</reference>
<evidence type="ECO:0000313" key="3">
    <source>
        <dbReference type="Proteomes" id="UP000886602"/>
    </source>
</evidence>
<dbReference type="InterPro" id="IPR038483">
    <property type="entry name" value="YcfL-like_sf"/>
</dbReference>
<dbReference type="Pfam" id="PF07233">
    <property type="entry name" value="DUF1425"/>
    <property type="match status" value="1"/>
</dbReference>
<dbReference type="Proteomes" id="UP000886602">
    <property type="component" value="Unassembled WGS sequence"/>
</dbReference>
<comment type="caution">
    <text evidence="2">The sequence shown here is derived from an EMBL/GenBank/DDBJ whole genome shotgun (WGS) entry which is preliminary data.</text>
</comment>
<dbReference type="AlphaFoldDB" id="A0A9D7I889"/>
<keyword evidence="1" id="KW-0732">Signal</keyword>
<dbReference type="CDD" id="cd09030">
    <property type="entry name" value="DUF1425"/>
    <property type="match status" value="1"/>
</dbReference>
<proteinExistence type="predicted"/>
<feature type="chain" id="PRO_5039259056" evidence="1">
    <location>
        <begin position="27"/>
        <end position="132"/>
    </location>
</feature>
<gene>
    <name evidence="2" type="ORF">IPJ48_07090</name>
</gene>
<evidence type="ECO:0000256" key="1">
    <source>
        <dbReference type="SAM" id="SignalP"/>
    </source>
</evidence>
<accession>A0A9D7I889</accession>
<name>A0A9D7I889_9RHOO</name>
<evidence type="ECO:0000313" key="2">
    <source>
        <dbReference type="EMBL" id="MBK7422868.1"/>
    </source>
</evidence>